<dbReference type="SUPFAM" id="SSF49478">
    <property type="entry name" value="Cna protein B-type domain"/>
    <property type="match status" value="16"/>
</dbReference>
<comment type="caution">
    <text evidence="11">The sequence shown here is derived from an EMBL/GenBank/DDBJ whole genome shotgun (WGS) entry which is preliminary data.</text>
</comment>
<evidence type="ECO:0000256" key="4">
    <source>
        <dbReference type="ARBA" id="ARBA00022525"/>
    </source>
</evidence>
<dbReference type="InterPro" id="IPR011252">
    <property type="entry name" value="Fibrogen-bd_dom1"/>
</dbReference>
<feature type="domain" description="SpaA-like prealbumin fold" evidence="9">
    <location>
        <begin position="2318"/>
        <end position="2403"/>
    </location>
</feature>
<proteinExistence type="inferred from homology"/>
<feature type="domain" description="Collagen binding" evidence="8">
    <location>
        <begin position="795"/>
        <end position="925"/>
    </location>
</feature>
<name>A0AA91TTB0_NIACI</name>
<feature type="domain" description="SpaA-like prealbumin fold" evidence="9">
    <location>
        <begin position="2510"/>
        <end position="2594"/>
    </location>
</feature>
<dbReference type="Pfam" id="PF17802">
    <property type="entry name" value="SpaA"/>
    <property type="match status" value="16"/>
</dbReference>
<dbReference type="GO" id="GO:0007155">
    <property type="term" value="P:cell adhesion"/>
    <property type="evidence" value="ECO:0007669"/>
    <property type="project" value="InterPro"/>
</dbReference>
<evidence type="ECO:0000256" key="7">
    <source>
        <dbReference type="SAM" id="MobiDB-lite"/>
    </source>
</evidence>
<dbReference type="InterPro" id="IPR008456">
    <property type="entry name" value="Collagen-bd_dom"/>
</dbReference>
<accession>A0AA91TTB0</accession>
<feature type="domain" description="SpaA-like prealbumin fold" evidence="9">
    <location>
        <begin position="1273"/>
        <end position="1356"/>
    </location>
</feature>
<dbReference type="Gene3D" id="2.60.40.10">
    <property type="entry name" value="Immunoglobulins"/>
    <property type="match status" value="16"/>
</dbReference>
<dbReference type="InterPro" id="IPR008966">
    <property type="entry name" value="Adhesion_dom_sf"/>
</dbReference>
<dbReference type="Gene3D" id="2.60.40.740">
    <property type="match status" value="5"/>
</dbReference>
<evidence type="ECO:0000256" key="1">
    <source>
        <dbReference type="ARBA" id="ARBA00004168"/>
    </source>
</evidence>
<dbReference type="InterPro" id="IPR041033">
    <property type="entry name" value="SpaA_PFL_dom_1"/>
</dbReference>
<evidence type="ECO:0000259" key="8">
    <source>
        <dbReference type="Pfam" id="PF05737"/>
    </source>
</evidence>
<feature type="compositionally biased region" description="Polar residues" evidence="7">
    <location>
        <begin position="175"/>
        <end position="186"/>
    </location>
</feature>
<dbReference type="EMBL" id="NPBQ01000047">
    <property type="protein sequence ID" value="PAD83790.1"/>
    <property type="molecule type" value="Genomic_DNA"/>
</dbReference>
<dbReference type="GO" id="GO:0005518">
    <property type="term" value="F:collagen binding"/>
    <property type="evidence" value="ECO:0007669"/>
    <property type="project" value="InterPro"/>
</dbReference>
<keyword evidence="5" id="KW-0732">Signal</keyword>
<feature type="domain" description="SpaA-like prealbumin fold" evidence="9">
    <location>
        <begin position="2032"/>
        <end position="2116"/>
    </location>
</feature>
<feature type="domain" description="Collagen binding" evidence="8">
    <location>
        <begin position="945"/>
        <end position="1060"/>
    </location>
</feature>
<dbReference type="Pfam" id="PF05737">
    <property type="entry name" value="Collagen_bind"/>
    <property type="match status" value="4"/>
</dbReference>
<feature type="domain" description="Collagen binding" evidence="8">
    <location>
        <begin position="525"/>
        <end position="630"/>
    </location>
</feature>
<comment type="subcellular location">
    <subcellularLocation>
        <location evidence="1">Secreted</location>
        <location evidence="1">Cell wall</location>
        <topology evidence="1">Peptidoglycan-anchor</topology>
    </subcellularLocation>
</comment>
<feature type="domain" description="SDR-like Ig" evidence="10">
    <location>
        <begin position="256"/>
        <end position="352"/>
    </location>
</feature>
<dbReference type="PANTHER" id="PTHR36108:SF13">
    <property type="entry name" value="COLOSSIN-B-RELATED"/>
    <property type="match status" value="1"/>
</dbReference>
<dbReference type="InterPro" id="IPR041171">
    <property type="entry name" value="SDR_Ig"/>
</dbReference>
<feature type="domain" description="SpaA-like prealbumin fold" evidence="9">
    <location>
        <begin position="1366"/>
        <end position="1447"/>
    </location>
</feature>
<dbReference type="InterPro" id="IPR013783">
    <property type="entry name" value="Ig-like_fold"/>
</dbReference>
<dbReference type="PANTHER" id="PTHR36108">
    <property type="entry name" value="COLOSSIN-B-RELATED"/>
    <property type="match status" value="1"/>
</dbReference>
<evidence type="ECO:0000259" key="9">
    <source>
        <dbReference type="Pfam" id="PF17802"/>
    </source>
</evidence>
<feature type="domain" description="SpaA-like prealbumin fold" evidence="9">
    <location>
        <begin position="1938"/>
        <end position="2023"/>
    </location>
</feature>
<feature type="domain" description="SpaA-like prealbumin fold" evidence="9">
    <location>
        <begin position="2126"/>
        <end position="2213"/>
    </location>
</feature>
<gene>
    <name evidence="11" type="ORF">CHH57_07970</name>
</gene>
<feature type="domain" description="SpaA-like prealbumin fold" evidence="9">
    <location>
        <begin position="2221"/>
        <end position="2304"/>
    </location>
</feature>
<feature type="compositionally biased region" description="Basic and acidic residues" evidence="7">
    <location>
        <begin position="188"/>
        <end position="225"/>
    </location>
</feature>
<dbReference type="RefSeq" id="WP_095329732.1">
    <property type="nucleotide sequence ID" value="NZ_NPBQ01000047.1"/>
</dbReference>
<organism evidence="11 12">
    <name type="scientific">Niallia circulans</name>
    <name type="common">Bacillus circulans</name>
    <dbReference type="NCBI Taxonomy" id="1397"/>
    <lineage>
        <taxon>Bacteria</taxon>
        <taxon>Bacillati</taxon>
        <taxon>Bacillota</taxon>
        <taxon>Bacilli</taxon>
        <taxon>Bacillales</taxon>
        <taxon>Bacillaceae</taxon>
        <taxon>Niallia</taxon>
    </lineage>
</organism>
<comment type="similarity">
    <text evidence="2">Belongs to the serine-aspartate repeat-containing protein (SDr) family.</text>
</comment>
<feature type="domain" description="SpaA-like prealbumin fold" evidence="9">
    <location>
        <begin position="2412"/>
        <end position="2497"/>
    </location>
</feature>
<dbReference type="Proteomes" id="UP000216961">
    <property type="component" value="Unassembled WGS sequence"/>
</dbReference>
<keyword evidence="3" id="KW-0134">Cell wall</keyword>
<keyword evidence="4" id="KW-0964">Secreted</keyword>
<evidence type="ECO:0000313" key="11">
    <source>
        <dbReference type="EMBL" id="PAD83790.1"/>
    </source>
</evidence>
<dbReference type="Gene3D" id="2.60.40.1280">
    <property type="match status" value="2"/>
</dbReference>
<feature type="domain" description="Collagen binding" evidence="8">
    <location>
        <begin position="377"/>
        <end position="503"/>
    </location>
</feature>
<evidence type="ECO:0000256" key="6">
    <source>
        <dbReference type="ARBA" id="ARBA00023088"/>
    </source>
</evidence>
<dbReference type="SUPFAM" id="SSF49401">
    <property type="entry name" value="Bacterial adhesins"/>
    <property type="match status" value="7"/>
</dbReference>
<evidence type="ECO:0000313" key="12">
    <source>
        <dbReference type="Proteomes" id="UP000216961"/>
    </source>
</evidence>
<feature type="domain" description="SpaA-like prealbumin fold" evidence="9">
    <location>
        <begin position="1652"/>
        <end position="1738"/>
    </location>
</feature>
<reference evidence="11 12" key="1">
    <citation type="submission" date="2017-07" db="EMBL/GenBank/DDBJ databases">
        <title>Isolation and whole genome analysis of endospore-forming bacteria from heroin.</title>
        <authorList>
            <person name="Kalinowski J."/>
            <person name="Ahrens B."/>
            <person name="Al-Dilaimi A."/>
            <person name="Winkler A."/>
            <person name="Wibberg D."/>
            <person name="Schleenbecker U."/>
            <person name="Ruckert C."/>
            <person name="Wolfel R."/>
            <person name="Grass G."/>
        </authorList>
    </citation>
    <scope>NUCLEOTIDE SEQUENCE [LARGE SCALE GENOMIC DNA]</scope>
    <source>
        <strain evidence="11 12">7521-2</strain>
    </source>
</reference>
<sequence>MKRISISFLLFVFIMQTVMSSILLPSSVLAIELDDNPLIDVNLLDEQGNAVNLANKVTLDSKLDLKYQWSLADIDVSEGKALSFQIPSELTVTEEKQGPLVTSDNQSVGEYSITTQGIVTLHINAEEETTEAYNGLLSVPVKLNAEKIKGDEESLSIPFTLREGSKVMEVGLESIQSQEDNDSSGQEKAPETEETLKEEQPSDSNQQEKDITDLSVENERKEVNIRESNSSNIEENILSKAELTYEDENGNNLETPNKNSYIGVDYTWKLKNGHGYKAGATFTFTLPEELEVYNKVDQEEIRFNNQVIGHFSVAENGTATIVFNEFIEQYSNIEGTLKVWTKLSEELVVNEEKTVTITPIKDGDSMDVPIEYTPSGPTVTKSGLANKAYNANSISWTVDFNKSLESLENAVLSDPIQTGQELKPDSVKLFHIITKLNGQMSLGDEVDPSLYEIGKTGDSKDFTIKFKNKIGTAYRLVYETTITDENKKKFDNKAILLSGDSQKGEAAASVSVNRGSHLEKSSTGYDADKQSISWEIKYNYNEKAIKKDQAILKDLFTNSQSLMKESLKIYNVTIDEDGKESVGEEIPASSYTLQEINEDNKNGFKLSFNNDIKTAYKIVYQTKAIDRVFEGETIKNTVISPNETKEASRNIGQRILFKSHGTPNYKDKSIDWTITFNHDQYEMNSVNLDDIFVNEGLTLDKESLVIKSGENTLELGTDYKLVETSDAEFSIEFLHKIDRMTTIKYKTTFDYETRLEKTHYYLENKGILTWIDENGEEANKEVVSRFTPDSFTQSNGFKNGNYDAVTKEITWNVGINYNEKLLRNAVVEDYILGNQRLVDGSIEVYKMNLTGGSNGTEKGELVSSDDYSISYPKDEKENKGFRIEFKEEIQSAYYITYKTSLKDLALVNSKYDNRATLYDGGTKETELSASVSIPHGGTYITKDGTQSGKLIDWKVNINFAQSRIVDAIIEDIPSPNQMLLKDSFHLYSTNVDSKGNVTRGEELVRGEDYSLQLKEEPSSFKIVFTKEINEPYILEYQSFIQANVNDTVSNDVHITGKQITPGDITSTKKAVIVKRTAGMGDGTGVLAKLKVVKIDASSQEKLQGATFSLVDKQSGVTLKTAVTDDKGEILFDKLLFGDYVLTEDKAPEGYLVGINGEQSITIEKENSEITVQNQKIIRAVQLTKVDMASTDITLAGANFKLLKKVDDKFVELETLTTDGEGKLSKDNLEPGEYQFIETKAPNGYELNEEPIAFTIKADQTKVIELVAKNKKLGSVELMKLDKDDKQTQLANAVFQLWKDGELITSNLKTDAKGSVFVENLKPGSYQFIETIAPDYYKLDPKPIDFTIEDGKTDPVKVTAYNELVEGSVELTKVNQADSKEALAGAEFELRNEAGELIAEKLVTDKSGKITVDQLKPGKYQFIEVKAPADFQLNSEPISFTISKSKTAADAEQVKVTAANTLIPGSVKLTKVEKDDHSIVLADAEFELQDKEGNTIKSDLKTDEEGKILIENLAPDTYQFIEKQAPFGYMMEKEPVIFEIERGQTEVLSIKVENELILGAIELLKVDADNDMMPLKDAEFELQDQEGNSIKSGLITNEEGKIFIDGLKPGNYQFVETKPPFGYKKVESPISFVIVKGQEKPLLKVVTNELTLGSVELTKIDADNHNQVLEGAEFELQDKDGKTLQEGLKTNEEGKIRIDGLKPGSYQLVETKAPVYYQLNEKPIIFTIEKGQERALEVTAENSLINGSVELTKLDADQQDQYLSEAEFVLQDDNGHILFEKLVTNKEGKIVVENLKPGNYQFVEVKAPKDYILNKKPVAFTISKRETAADVKVVTVSAFNELTPGSVELTKVDADDENLVLEGAEFELQDTEGKTLQEGLKTDKDGKIYIDGLKPGKYQLVEAKAPTYYQLSKKPIVFTIERGQTKALEITAENSLITGSVELTKVDADDKNLCLENAEFSLQDIEGNTILGNLKTNKDGKLLIEGIKPGKYQLVETKAPVYYQLNNNPIVFTIEKGQQQLLEVKAENSLITGSVELTKVDADDKNLVLEGAEFELQDTKGKVLQEGLKTDEDGKIRIEGLKPGKYQLVETKAPADYQLNGNPIVFTIEKGQTKPLEVVAENSLIPGSVEITKVDADNKNLVLEGAEFSLRDKEGKVLQEGLKTDKDGKIRIEGLKPGKYQLVETKAPAYYQLNSDPLVFTIEKGQEKQLEITAENSLITSSVELTKVDADQQEQYLTGAEFVLQDDKGNILFENLVTNESGKILVENLKPGNYQFVEVKAPKNYHLNKKPVPFTISKSSTAAEVKKVTVIATNELTPGAVEITKVDADKNDLVIEGAEFVLQDLEGKTLLEGLKTDKDGKIHIDGLKPGKYQLVETKAPAYYQLNSDPLVFTIEKGQVKALKVKAENSLITGSVELTKVDADQQNLPLSNAEFVLKDSQGNVLIEGLVTNKAGKILVENLKPGDYQFVEVKAPKNYDLNKQPIPFTISKSKTLADVKMVPITATNELTAGAVKLTKVDADDKKLVLEGAEFELQDTEGKVLQEGLKTDKDGKIRIEGLKPGKYQMVETKAPAYYQLNSEPITFTIEKGQAKALEVVAENSLIPGSVELTKVDADDKK</sequence>
<protein>
    <submittedName>
        <fullName evidence="11">Uncharacterized protein</fullName>
    </submittedName>
</protein>
<keyword evidence="6" id="KW-0572">Peptidoglycan-anchor</keyword>
<evidence type="ECO:0000256" key="2">
    <source>
        <dbReference type="ARBA" id="ARBA00007257"/>
    </source>
</evidence>
<feature type="domain" description="SpaA-like prealbumin fold" evidence="9">
    <location>
        <begin position="1088"/>
        <end position="1174"/>
    </location>
</feature>
<feature type="domain" description="SpaA-like prealbumin fold" evidence="9">
    <location>
        <begin position="1464"/>
        <end position="1550"/>
    </location>
</feature>
<evidence type="ECO:0000259" key="10">
    <source>
        <dbReference type="Pfam" id="PF17961"/>
    </source>
</evidence>
<feature type="region of interest" description="Disordered" evidence="7">
    <location>
        <begin position="175"/>
        <end position="230"/>
    </location>
</feature>
<evidence type="ECO:0000256" key="5">
    <source>
        <dbReference type="ARBA" id="ARBA00022729"/>
    </source>
</evidence>
<feature type="domain" description="SpaA-like prealbumin fold" evidence="9">
    <location>
        <begin position="1559"/>
        <end position="1637"/>
    </location>
</feature>
<feature type="domain" description="SpaA-like prealbumin fold" evidence="9">
    <location>
        <begin position="1746"/>
        <end position="1830"/>
    </location>
</feature>
<feature type="domain" description="SpaA-like prealbumin fold" evidence="9">
    <location>
        <begin position="1180"/>
        <end position="1269"/>
    </location>
</feature>
<feature type="non-terminal residue" evidence="11">
    <location>
        <position position="2617"/>
    </location>
</feature>
<feature type="domain" description="SpaA-like prealbumin fold" evidence="9">
    <location>
        <begin position="1844"/>
        <end position="1931"/>
    </location>
</feature>
<evidence type="ECO:0000256" key="3">
    <source>
        <dbReference type="ARBA" id="ARBA00022512"/>
    </source>
</evidence>
<dbReference type="Pfam" id="PF17961">
    <property type="entry name" value="Big_8"/>
    <property type="match status" value="1"/>
</dbReference>